<organism evidence="1 2">
    <name type="scientific">Symbiobacterium thermophilum</name>
    <dbReference type="NCBI Taxonomy" id="2734"/>
    <lineage>
        <taxon>Bacteria</taxon>
        <taxon>Bacillati</taxon>
        <taxon>Bacillota</taxon>
        <taxon>Clostridia</taxon>
        <taxon>Eubacteriales</taxon>
        <taxon>Symbiobacteriaceae</taxon>
        <taxon>Symbiobacterium</taxon>
    </lineage>
</organism>
<feature type="non-terminal residue" evidence="1">
    <location>
        <position position="1"/>
    </location>
</feature>
<dbReference type="GO" id="GO:0003746">
    <property type="term" value="F:translation elongation factor activity"/>
    <property type="evidence" value="ECO:0007669"/>
    <property type="project" value="UniProtKB-KW"/>
</dbReference>
<accession>A0A953I758</accession>
<keyword evidence="1" id="KW-0251">Elongation factor</keyword>
<proteinExistence type="predicted"/>
<protein>
    <submittedName>
        <fullName evidence="1">Transcription elongation factor GreAB</fullName>
    </submittedName>
</protein>
<name>A0A953I758_SYMTR</name>
<evidence type="ECO:0000313" key="2">
    <source>
        <dbReference type="Proteomes" id="UP000732377"/>
    </source>
</evidence>
<evidence type="ECO:0000313" key="1">
    <source>
        <dbReference type="EMBL" id="MBY6278251.1"/>
    </source>
</evidence>
<dbReference type="AlphaFoldDB" id="A0A953I758"/>
<comment type="caution">
    <text evidence="1">The sequence shown here is derived from an EMBL/GenBank/DDBJ whole genome shotgun (WGS) entry which is preliminary data.</text>
</comment>
<dbReference type="Proteomes" id="UP000732377">
    <property type="component" value="Unassembled WGS sequence"/>
</dbReference>
<keyword evidence="1" id="KW-0648">Protein biosynthesis</keyword>
<gene>
    <name evidence="1" type="ORF">CWE10_19190</name>
</gene>
<dbReference type="EMBL" id="PIUK01000408">
    <property type="protein sequence ID" value="MBY6278251.1"/>
    <property type="molecule type" value="Genomic_DNA"/>
</dbReference>
<reference evidence="1" key="1">
    <citation type="submission" date="2017-11" db="EMBL/GenBank/DDBJ databases">
        <title>Three new genomes from thermophilic consortium.</title>
        <authorList>
            <person name="Quaggio R."/>
            <person name="Amgarten D."/>
            <person name="Setubal J.C."/>
        </authorList>
    </citation>
    <scope>NUCLEOTIDE SEQUENCE</scope>
    <source>
        <strain evidence="1">ZCTH01-B2</strain>
    </source>
</reference>
<sequence length="85" mass="9649">ACVWRQWKRVRTRFRELRALGLPEWVVCQLANSRKGPWRMAGGPLNSALGDAYWRAQGLISLTECYEVTRQSWRTAGCGPACPVV</sequence>